<keyword evidence="12" id="KW-1185">Reference proteome</keyword>
<dbReference type="AlphaFoldDB" id="A0A8J6EB99"/>
<comment type="caution">
    <text evidence="11">The sequence shown here is derived from an EMBL/GenBank/DDBJ whole genome shotgun (WGS) entry which is preliminary data.</text>
</comment>
<keyword evidence="6" id="KW-0677">Repeat</keyword>
<dbReference type="EC" id="2.5.1.60" evidence="9"/>
<evidence type="ECO:0000256" key="8">
    <source>
        <dbReference type="ARBA" id="ARBA00047658"/>
    </source>
</evidence>
<dbReference type="Gene3D" id="1.50.10.20">
    <property type="match status" value="1"/>
</dbReference>
<dbReference type="Proteomes" id="UP000717585">
    <property type="component" value="Unassembled WGS sequence"/>
</dbReference>
<dbReference type="PANTHER" id="PTHR11774">
    <property type="entry name" value="GERANYLGERANYL TRANSFERASE TYPE BETA SUBUNIT"/>
    <property type="match status" value="1"/>
</dbReference>
<accession>A0A8J6EB99</accession>
<evidence type="ECO:0000256" key="3">
    <source>
        <dbReference type="ARBA" id="ARBA00022602"/>
    </source>
</evidence>
<dbReference type="FunFam" id="1.50.10.20:FF:000012">
    <property type="entry name" value="Geranylgeranyl transferase type-2 subunit beta"/>
    <property type="match status" value="1"/>
</dbReference>
<proteinExistence type="inferred from homology"/>
<evidence type="ECO:0000313" key="11">
    <source>
        <dbReference type="EMBL" id="KAG9396640.1"/>
    </source>
</evidence>
<keyword evidence="4 9" id="KW-0808">Transferase</keyword>
<evidence type="ECO:0000256" key="9">
    <source>
        <dbReference type="RuleBase" id="RU365076"/>
    </source>
</evidence>
<dbReference type="GO" id="GO:0004663">
    <property type="term" value="F:Rab geranylgeranyltransferase activity"/>
    <property type="evidence" value="ECO:0007669"/>
    <property type="project" value="UniProtKB-UniRule"/>
</dbReference>
<evidence type="ECO:0000256" key="2">
    <source>
        <dbReference type="ARBA" id="ARBA00011355"/>
    </source>
</evidence>
<evidence type="ECO:0000313" key="12">
    <source>
        <dbReference type="Proteomes" id="UP000717585"/>
    </source>
</evidence>
<dbReference type="InterPro" id="IPR026873">
    <property type="entry name" value="Ptb1"/>
</dbReference>
<dbReference type="InterPro" id="IPR001330">
    <property type="entry name" value="Prenyltrans"/>
</dbReference>
<evidence type="ECO:0000259" key="10">
    <source>
        <dbReference type="Pfam" id="PF00432"/>
    </source>
</evidence>
<keyword evidence="7 9" id="KW-0862">Zinc</keyword>
<gene>
    <name evidence="11" type="ORF">J8273_1657</name>
</gene>
<evidence type="ECO:0000256" key="1">
    <source>
        <dbReference type="ARBA" id="ARBA00010497"/>
    </source>
</evidence>
<keyword evidence="5 9" id="KW-0479">Metal-binding</keyword>
<dbReference type="GO" id="GO:0072657">
    <property type="term" value="P:protein localization to membrane"/>
    <property type="evidence" value="ECO:0007669"/>
    <property type="project" value="UniProtKB-ARBA"/>
</dbReference>
<dbReference type="Pfam" id="PF00432">
    <property type="entry name" value="Prenyltrans"/>
    <property type="match status" value="1"/>
</dbReference>
<dbReference type="SUPFAM" id="SSF48239">
    <property type="entry name" value="Terpenoid cyclases/Protein prenyltransferases"/>
    <property type="match status" value="1"/>
</dbReference>
<dbReference type="InterPro" id="IPR008930">
    <property type="entry name" value="Terpenoid_cyclase/PrenylTrfase"/>
</dbReference>
<dbReference type="EMBL" id="JAHDYR010000005">
    <property type="protein sequence ID" value="KAG9396640.1"/>
    <property type="molecule type" value="Genomic_DNA"/>
</dbReference>
<organism evidence="11 12">
    <name type="scientific">Carpediemonas membranifera</name>
    <dbReference type="NCBI Taxonomy" id="201153"/>
    <lineage>
        <taxon>Eukaryota</taxon>
        <taxon>Metamonada</taxon>
        <taxon>Carpediemonas-like organisms</taxon>
        <taxon>Carpediemonas</taxon>
    </lineage>
</organism>
<feature type="domain" description="Prenyltransferase alpha-alpha toroid" evidence="10">
    <location>
        <begin position="5"/>
        <end position="308"/>
    </location>
</feature>
<protein>
    <recommendedName>
        <fullName evidence="9">Geranylgeranyl transferase type-2 subunit beta</fullName>
        <ecNumber evidence="9">2.5.1.60</ecNumber>
    </recommendedName>
</protein>
<name>A0A8J6EB99_9EUKA</name>
<evidence type="ECO:0000256" key="7">
    <source>
        <dbReference type="ARBA" id="ARBA00022833"/>
    </source>
</evidence>
<comment type="function">
    <text evidence="9">Catalyzes the transfer of a geranylgeranyl moiety from geranylgeranyl diphosphate to both cysteines of proteins with the C-terminal sequence -XXCC, -XCXC and -CCXX.</text>
</comment>
<comment type="subunit">
    <text evidence="2">Heterodimer of an alpha and a beta subunit.</text>
</comment>
<sequence length="319" mass="35030">MSVSLELEKHRRFIVGFSGSSDSLQHSLSDYLRINGIYWSLCGLSLMDPEYIRSDFNEEEIISFTLACRNGTGGFGGFPGFDASLVYTLSAIQVLALYDALDRIEDVEKTVSWIASLQHENGSFQGDHHFPDVDTRFVYCAVASLSILDRLDAIDCSKTISYIVSCQNWDGGFGLKPGRESHAAQAFCCVGAVSILKSVDSIDKDSLVFWLSTRQDTNTGGLNGRPDKDPDVCYSWWVVSTLAILDSLSFIDVPRLVTFVRRAQDVVDGGIADRPEHMADIYHTFFGLAGIALLDETGGLKAIDPTYALPVDVVARILG</sequence>
<keyword evidence="3 9" id="KW-0637">Prenyltransferase</keyword>
<dbReference type="PANTHER" id="PTHR11774:SF11">
    <property type="entry name" value="GERANYLGERANYL TRANSFERASE TYPE-2 SUBUNIT BETA"/>
    <property type="match status" value="1"/>
</dbReference>
<comment type="catalytic activity">
    <reaction evidence="8 9">
        <text>geranylgeranyl diphosphate + L-cysteinyl-[protein] = S-geranylgeranyl-L-cysteinyl-[protein] + diphosphate</text>
        <dbReference type="Rhea" id="RHEA:21240"/>
        <dbReference type="Rhea" id="RHEA-COMP:10131"/>
        <dbReference type="Rhea" id="RHEA-COMP:11537"/>
        <dbReference type="ChEBI" id="CHEBI:29950"/>
        <dbReference type="ChEBI" id="CHEBI:33019"/>
        <dbReference type="ChEBI" id="CHEBI:57533"/>
        <dbReference type="ChEBI" id="CHEBI:86021"/>
        <dbReference type="EC" id="2.5.1.60"/>
    </reaction>
</comment>
<evidence type="ECO:0000256" key="4">
    <source>
        <dbReference type="ARBA" id="ARBA00022679"/>
    </source>
</evidence>
<dbReference type="GO" id="GO:0005968">
    <property type="term" value="C:Rab-protein geranylgeranyltransferase complex"/>
    <property type="evidence" value="ECO:0007669"/>
    <property type="project" value="UniProtKB-UniRule"/>
</dbReference>
<dbReference type="GO" id="GO:0046872">
    <property type="term" value="F:metal ion binding"/>
    <property type="evidence" value="ECO:0007669"/>
    <property type="project" value="UniProtKB-KW"/>
</dbReference>
<evidence type="ECO:0000256" key="6">
    <source>
        <dbReference type="ARBA" id="ARBA00022737"/>
    </source>
</evidence>
<dbReference type="CDD" id="cd02894">
    <property type="entry name" value="GGTase-II"/>
    <property type="match status" value="1"/>
</dbReference>
<dbReference type="InterPro" id="IPR045089">
    <property type="entry name" value="PGGT1B-like"/>
</dbReference>
<reference evidence="11" key="1">
    <citation type="submission" date="2021-05" db="EMBL/GenBank/DDBJ databases">
        <title>A free-living protist that lacks canonical eukaryotic 1 DNA replication and segregation systems.</title>
        <authorList>
            <person name="Salas-Leiva D.E."/>
            <person name="Tromer E.C."/>
            <person name="Curtis B.A."/>
            <person name="Jerlstrom-Hultqvist J."/>
            <person name="Kolisko M."/>
            <person name="Yi Z."/>
            <person name="Salas-Leiva J.S."/>
            <person name="Gallot-Lavallee L."/>
            <person name="Kops G.J.P.L."/>
            <person name="Archibald J.M."/>
            <person name="Simpson A.G.B."/>
            <person name="Roger A.J."/>
        </authorList>
    </citation>
    <scope>NUCLEOTIDE SEQUENCE</scope>
    <source>
        <strain evidence="11">BICM</strain>
    </source>
</reference>
<comment type="similarity">
    <text evidence="1 9">Belongs to the protein prenyltransferase subunit beta family.</text>
</comment>
<evidence type="ECO:0000256" key="5">
    <source>
        <dbReference type="ARBA" id="ARBA00022723"/>
    </source>
</evidence>
<dbReference type="OrthoDB" id="5428259at2759"/>
<comment type="cofactor">
    <cofactor evidence="9">
        <name>Zn(2+)</name>
        <dbReference type="ChEBI" id="CHEBI:29105"/>
    </cofactor>
    <text evidence="9">Binds 1 zinc ion per subunit.</text>
</comment>